<protein>
    <submittedName>
        <fullName evidence="1">Uncharacterized protein</fullName>
    </submittedName>
</protein>
<gene>
    <name evidence="1" type="ORF">SAMN02745887_00464</name>
</gene>
<dbReference type="InterPro" id="IPR046239">
    <property type="entry name" value="DUF6272"/>
</dbReference>
<reference evidence="1 2" key="1">
    <citation type="submission" date="2016-11" db="EMBL/GenBank/DDBJ databases">
        <authorList>
            <person name="Jaros S."/>
            <person name="Januszkiewicz K."/>
            <person name="Wedrychowicz H."/>
        </authorList>
    </citation>
    <scope>NUCLEOTIDE SEQUENCE [LARGE SCALE GENOMIC DNA]</scope>
    <source>
        <strain evidence="1 2">DSM 18899</strain>
    </source>
</reference>
<evidence type="ECO:0000313" key="1">
    <source>
        <dbReference type="EMBL" id="SFZ71821.1"/>
    </source>
</evidence>
<accession>A0A1K2H784</accession>
<dbReference type="Pfam" id="PF19788">
    <property type="entry name" value="DUF6272"/>
    <property type="match status" value="1"/>
</dbReference>
<sequence length="185" mass="20593">MLDDVLDNFGELFTAGNVCFFYSGYLSQPLLTAMVEGFKVKLDSEGISTPVRRRLMSSLVEMTQNIIHYAQDTLTPHDQDDHQLRWGSICVTLTQGQYLIECANRVSQAQAHTLRSRIEPLQQMTQAEIKAAYTQAIRQETPDGSKGAGLGLITIARDAHTPLAFRIIADPQRPDTAIFLLRAAI</sequence>
<dbReference type="STRING" id="1121279.SAMN02745887_00464"/>
<dbReference type="AlphaFoldDB" id="A0A1K2H784"/>
<dbReference type="NCBIfam" id="NF038262">
    <property type="entry name" value="SiaB_fam_kinase"/>
    <property type="match status" value="1"/>
</dbReference>
<proteinExistence type="predicted"/>
<evidence type="ECO:0000313" key="2">
    <source>
        <dbReference type="Proteomes" id="UP000186513"/>
    </source>
</evidence>
<dbReference type="RefSeq" id="WP_072427012.1">
    <property type="nucleotide sequence ID" value="NZ_FPKR01000002.1"/>
</dbReference>
<dbReference type="OrthoDB" id="5365713at2"/>
<organism evidence="1 2">
    <name type="scientific">Chitinimonas taiwanensis DSM 18899</name>
    <dbReference type="NCBI Taxonomy" id="1121279"/>
    <lineage>
        <taxon>Bacteria</taxon>
        <taxon>Pseudomonadati</taxon>
        <taxon>Pseudomonadota</taxon>
        <taxon>Betaproteobacteria</taxon>
        <taxon>Neisseriales</taxon>
        <taxon>Chitinibacteraceae</taxon>
        <taxon>Chitinimonas</taxon>
    </lineage>
</organism>
<keyword evidence="2" id="KW-1185">Reference proteome</keyword>
<name>A0A1K2H784_9NEIS</name>
<dbReference type="EMBL" id="FPKR01000002">
    <property type="protein sequence ID" value="SFZ71821.1"/>
    <property type="molecule type" value="Genomic_DNA"/>
</dbReference>
<dbReference type="Proteomes" id="UP000186513">
    <property type="component" value="Unassembled WGS sequence"/>
</dbReference>